<dbReference type="PANTHER" id="PTHR31204">
    <property type="entry name" value="SIGMA INTRACELLULAR RECEPTOR 2"/>
    <property type="match status" value="1"/>
</dbReference>
<dbReference type="RefSeq" id="XP_003669538.1">
    <property type="nucleotide sequence ID" value="XM_003669490.1"/>
</dbReference>
<evidence type="ECO:0000313" key="10">
    <source>
        <dbReference type="Proteomes" id="UP000000689"/>
    </source>
</evidence>
<evidence type="ECO:0000256" key="6">
    <source>
        <dbReference type="ARBA" id="ARBA00023136"/>
    </source>
</evidence>
<dbReference type="OMA" id="EFKDPMV"/>
<comment type="subcellular location">
    <subcellularLocation>
        <location evidence="1">Endoplasmic reticulum membrane</location>
        <topology evidence="1">Multi-pass membrane protein</topology>
    </subcellularLocation>
</comment>
<comment type="similarity">
    <text evidence="2">Belongs to the TMEM97/sigma-2 receptor family.</text>
</comment>
<keyword evidence="10" id="KW-1185">Reference proteome</keyword>
<proteinExistence type="inferred from homology"/>
<dbReference type="GO" id="GO:0005789">
    <property type="term" value="C:endoplasmic reticulum membrane"/>
    <property type="evidence" value="ECO:0007669"/>
    <property type="project" value="UniProtKB-SubCell"/>
</dbReference>
<feature type="transmembrane region" description="Helical" evidence="7">
    <location>
        <begin position="113"/>
        <end position="133"/>
    </location>
</feature>
<evidence type="ECO:0000259" key="8">
    <source>
        <dbReference type="PROSITE" id="PS51751"/>
    </source>
</evidence>
<gene>
    <name evidence="9" type="primary">NDAI0C06360</name>
    <name evidence="9" type="ordered locus">NDAI_0C06360</name>
</gene>
<dbReference type="EMBL" id="HE580269">
    <property type="protein sequence ID" value="CCD24295.1"/>
    <property type="molecule type" value="Genomic_DNA"/>
</dbReference>
<sequence length="175" mass="20905">MSKKEQKIAKQAELSPKERTFFWYYFLIHIPITIFIDASVIIPSNWQVGSTIVSWHIQQNNDFLLWEKPLWLKICVFFELVSQLPLFFYFLKRLNEKYYENARLIDRKRLNKWLFRYGLIASATTFYCLYEIAKRGHYPFLGSDETLVPLSNADKLKLIGVYLPTFLIPLRLLLL</sequence>
<keyword evidence="5 7" id="KW-1133">Transmembrane helix</keyword>
<accession>G0W934</accession>
<dbReference type="AlphaFoldDB" id="G0W934"/>
<dbReference type="KEGG" id="ndi:NDAI_0C06360"/>
<evidence type="ECO:0000313" key="9">
    <source>
        <dbReference type="EMBL" id="CCD24295.1"/>
    </source>
</evidence>
<organism evidence="9 10">
    <name type="scientific">Naumovozyma dairenensis (strain ATCC 10597 / BCRC 20456 / CBS 421 / NBRC 0211 / NRRL Y-12639)</name>
    <name type="common">Saccharomyces dairenensis</name>
    <dbReference type="NCBI Taxonomy" id="1071378"/>
    <lineage>
        <taxon>Eukaryota</taxon>
        <taxon>Fungi</taxon>
        <taxon>Dikarya</taxon>
        <taxon>Ascomycota</taxon>
        <taxon>Saccharomycotina</taxon>
        <taxon>Saccharomycetes</taxon>
        <taxon>Saccharomycetales</taxon>
        <taxon>Saccharomycetaceae</taxon>
        <taxon>Naumovozyma</taxon>
    </lineage>
</organism>
<evidence type="ECO:0000256" key="1">
    <source>
        <dbReference type="ARBA" id="ARBA00004477"/>
    </source>
</evidence>
<dbReference type="Proteomes" id="UP000000689">
    <property type="component" value="Chromosome 3"/>
</dbReference>
<evidence type="ECO:0000256" key="3">
    <source>
        <dbReference type="ARBA" id="ARBA00022692"/>
    </source>
</evidence>
<dbReference type="PROSITE" id="PS51751">
    <property type="entry name" value="EXPERA"/>
    <property type="match status" value="1"/>
</dbReference>
<evidence type="ECO:0000256" key="2">
    <source>
        <dbReference type="ARBA" id="ARBA00009096"/>
    </source>
</evidence>
<evidence type="ECO:0000256" key="5">
    <source>
        <dbReference type="ARBA" id="ARBA00022989"/>
    </source>
</evidence>
<feature type="transmembrane region" description="Helical" evidence="7">
    <location>
        <begin position="70"/>
        <end position="92"/>
    </location>
</feature>
<feature type="domain" description="EXPERA" evidence="8">
    <location>
        <begin position="17"/>
        <end position="173"/>
    </location>
</feature>
<dbReference type="eggNOG" id="ENOG502S75H">
    <property type="taxonomic scope" value="Eukaryota"/>
</dbReference>
<keyword evidence="4 7" id="KW-0256">Endoplasmic reticulum</keyword>
<name>G0W934_NAUDC</name>
<keyword evidence="3 7" id="KW-0812">Transmembrane</keyword>
<reference evidence="9 10" key="1">
    <citation type="journal article" date="2011" name="Proc. Natl. Acad. Sci. U.S.A.">
        <title>Evolutionary erosion of yeast sex chromosomes by mating-type switching accidents.</title>
        <authorList>
            <person name="Gordon J.L."/>
            <person name="Armisen D."/>
            <person name="Proux-Wera E."/>
            <person name="Oheigeartaigh S.S."/>
            <person name="Byrne K.P."/>
            <person name="Wolfe K.H."/>
        </authorList>
    </citation>
    <scope>NUCLEOTIDE SEQUENCE [LARGE SCALE GENOMIC DNA]</scope>
    <source>
        <strain evidence="10">ATCC 10597 / BCRC 20456 / CBS 421 / NBRC 0211 / NRRL Y-12639</strain>
    </source>
</reference>
<dbReference type="PIRSF" id="PIRSF031032">
    <property type="entry name" value="TMP_97_prd"/>
    <property type="match status" value="1"/>
</dbReference>
<dbReference type="OrthoDB" id="433124at2759"/>
<keyword evidence="6 7" id="KW-0472">Membrane</keyword>
<dbReference type="InterPro" id="IPR033118">
    <property type="entry name" value="EXPERA"/>
</dbReference>
<dbReference type="GO" id="GO:0006626">
    <property type="term" value="P:protein targeting to mitochondrion"/>
    <property type="evidence" value="ECO:0007669"/>
    <property type="project" value="EnsemblFungi"/>
</dbReference>
<dbReference type="PANTHER" id="PTHR31204:SF1">
    <property type="entry name" value="SIGMA INTRACELLULAR RECEPTOR 2"/>
    <property type="match status" value="1"/>
</dbReference>
<dbReference type="Pfam" id="PF05241">
    <property type="entry name" value="EBP"/>
    <property type="match status" value="1"/>
</dbReference>
<dbReference type="STRING" id="1071378.G0W934"/>
<evidence type="ECO:0000256" key="7">
    <source>
        <dbReference type="PIRNR" id="PIRNR031032"/>
    </source>
</evidence>
<evidence type="ECO:0000256" key="4">
    <source>
        <dbReference type="ARBA" id="ARBA00022824"/>
    </source>
</evidence>
<protein>
    <recommendedName>
        <fullName evidence="7">Efficient mitochondria targeting-associated protein 19</fullName>
    </recommendedName>
</protein>
<dbReference type="GeneID" id="11494675"/>
<dbReference type="InterPro" id="IPR051987">
    <property type="entry name" value="Sigma-2_receptor-like"/>
</dbReference>
<feature type="transmembrane region" description="Helical" evidence="7">
    <location>
        <begin position="21"/>
        <end position="42"/>
    </location>
</feature>
<dbReference type="HOGENOM" id="CLU_086812_4_0_1"/>
<dbReference type="InterPro" id="IPR016964">
    <property type="entry name" value="Sigma2_recept"/>
</dbReference>